<dbReference type="GO" id="GO:0005829">
    <property type="term" value="C:cytosol"/>
    <property type="evidence" value="ECO:0007669"/>
    <property type="project" value="TreeGrafter"/>
</dbReference>
<dbReference type="EMBL" id="WUMV01000003">
    <property type="protein sequence ID" value="MXN65123.1"/>
    <property type="molecule type" value="Genomic_DNA"/>
</dbReference>
<dbReference type="PANTHER" id="PTHR10204">
    <property type="entry name" value="NAD P H OXIDOREDUCTASE-RELATED"/>
    <property type="match status" value="1"/>
</dbReference>
<evidence type="ECO:0000256" key="2">
    <source>
        <dbReference type="ARBA" id="ARBA00023002"/>
    </source>
</evidence>
<dbReference type="GO" id="GO:0003955">
    <property type="term" value="F:NAD(P)H dehydrogenase (quinone) activity"/>
    <property type="evidence" value="ECO:0007669"/>
    <property type="project" value="TreeGrafter"/>
</dbReference>
<protein>
    <submittedName>
        <fullName evidence="4">Flavodoxin family protein</fullName>
    </submittedName>
</protein>
<dbReference type="SUPFAM" id="SSF52218">
    <property type="entry name" value="Flavoproteins"/>
    <property type="match status" value="1"/>
</dbReference>
<dbReference type="AlphaFoldDB" id="A0A7X3LU62"/>
<proteinExistence type="inferred from homology"/>
<feature type="domain" description="Flavodoxin-like fold" evidence="3">
    <location>
        <begin position="1"/>
        <end position="191"/>
    </location>
</feature>
<evidence type="ECO:0000313" key="4">
    <source>
        <dbReference type="EMBL" id="MXN65123.1"/>
    </source>
</evidence>
<evidence type="ECO:0000256" key="1">
    <source>
        <dbReference type="ARBA" id="ARBA00006252"/>
    </source>
</evidence>
<dbReference type="RefSeq" id="WP_160775337.1">
    <property type="nucleotide sequence ID" value="NZ_WUMV01000003.1"/>
</dbReference>
<dbReference type="InterPro" id="IPR029039">
    <property type="entry name" value="Flavoprotein-like_sf"/>
</dbReference>
<dbReference type="InterPro" id="IPR003680">
    <property type="entry name" value="Flavodoxin_fold"/>
</dbReference>
<dbReference type="PANTHER" id="PTHR10204:SF34">
    <property type="entry name" value="NAD(P)H DEHYDROGENASE [QUINONE] 1 ISOFORM 1"/>
    <property type="match status" value="1"/>
</dbReference>
<dbReference type="InterPro" id="IPR051545">
    <property type="entry name" value="NAD(P)H_dehydrogenase_qn"/>
</dbReference>
<organism evidence="4 5">
    <name type="scientific">Stappia sediminis</name>
    <dbReference type="NCBI Taxonomy" id="2692190"/>
    <lineage>
        <taxon>Bacteria</taxon>
        <taxon>Pseudomonadati</taxon>
        <taxon>Pseudomonadota</taxon>
        <taxon>Alphaproteobacteria</taxon>
        <taxon>Hyphomicrobiales</taxon>
        <taxon>Stappiaceae</taxon>
        <taxon>Stappia</taxon>
    </lineage>
</organism>
<keyword evidence="5" id="KW-1185">Reference proteome</keyword>
<name>A0A7X3LU62_9HYPH</name>
<evidence type="ECO:0000259" key="3">
    <source>
        <dbReference type="Pfam" id="PF02525"/>
    </source>
</evidence>
<accession>A0A7X3LU62</accession>
<evidence type="ECO:0000313" key="5">
    <source>
        <dbReference type="Proteomes" id="UP000433101"/>
    </source>
</evidence>
<dbReference type="Gene3D" id="3.40.50.360">
    <property type="match status" value="1"/>
</dbReference>
<reference evidence="4 5" key="1">
    <citation type="submission" date="2019-12" db="EMBL/GenBank/DDBJ databases">
        <authorList>
            <person name="Li M."/>
        </authorList>
    </citation>
    <scope>NUCLEOTIDE SEQUENCE [LARGE SCALE GENOMIC DNA]</scope>
    <source>
        <strain evidence="4 5">GBMRC 2046</strain>
    </source>
</reference>
<keyword evidence="2" id="KW-0560">Oxidoreductase</keyword>
<sequence>MQVHIVHVHPESTSFNGAMTQTARESLTRAGHEVALSDLYAEGFDPVERGGHYRSRVDAKIFSPLAEQRHAHEAGSLPGDVVREIERLERADLVIFQFPLWWHQVPAMLKGWMDRVFVNGGLYTSRMRYDRGYFKGRRAIVSLTTGAPAAAMGPGGRGGDIERLLWPVHYSLHYMGFSVLPPFLAFGVAGHGYSYADDGDFDALMKEHLENWESRLGAIERDEPLSFPGWGDWDGEGRKLEMTV</sequence>
<dbReference type="Pfam" id="PF02525">
    <property type="entry name" value="Flavodoxin_2"/>
    <property type="match status" value="1"/>
</dbReference>
<dbReference type="Proteomes" id="UP000433101">
    <property type="component" value="Unassembled WGS sequence"/>
</dbReference>
<comment type="caution">
    <text evidence="4">The sequence shown here is derived from an EMBL/GenBank/DDBJ whole genome shotgun (WGS) entry which is preliminary data.</text>
</comment>
<gene>
    <name evidence="4" type="ORF">GR183_09405</name>
</gene>
<comment type="similarity">
    <text evidence="1">Belongs to the NAD(P)H dehydrogenase (quinone) family.</text>
</comment>